<dbReference type="InterPro" id="IPR027417">
    <property type="entry name" value="P-loop_NTPase"/>
</dbReference>
<dbReference type="Proteomes" id="UP000590511">
    <property type="component" value="Unassembled WGS sequence"/>
</dbReference>
<comment type="caution">
    <text evidence="6">The sequence shown here is derived from an EMBL/GenBank/DDBJ whole genome shotgun (WGS) entry which is preliminary data.</text>
</comment>
<dbReference type="GO" id="GO:0005524">
    <property type="term" value="F:ATP binding"/>
    <property type="evidence" value="ECO:0007669"/>
    <property type="project" value="UniProtKB-KW"/>
</dbReference>
<comment type="similarity">
    <text evidence="1">Belongs to the SMC family. SbcC subfamily.</text>
</comment>
<dbReference type="Pfam" id="PF13476">
    <property type="entry name" value="AAA_23"/>
    <property type="match status" value="1"/>
</dbReference>
<dbReference type="EMBL" id="JACHNC010000001">
    <property type="protein sequence ID" value="MBB4755056.1"/>
    <property type="molecule type" value="Genomic_DNA"/>
</dbReference>
<proteinExistence type="inferred from homology"/>
<evidence type="ECO:0000256" key="3">
    <source>
        <dbReference type="ARBA" id="ARBA00013368"/>
    </source>
</evidence>
<dbReference type="Gene3D" id="3.40.50.300">
    <property type="entry name" value="P-loop containing nucleotide triphosphate hydrolases"/>
    <property type="match status" value="2"/>
</dbReference>
<evidence type="ECO:0000256" key="1">
    <source>
        <dbReference type="ARBA" id="ARBA00006930"/>
    </source>
</evidence>
<evidence type="ECO:0000313" key="6">
    <source>
        <dbReference type="EMBL" id="MBB4755056.1"/>
    </source>
</evidence>
<feature type="domain" description="Rad50/SbcC-type AAA" evidence="5">
    <location>
        <begin position="66"/>
        <end position="117"/>
    </location>
</feature>
<feature type="region of interest" description="Disordered" evidence="4">
    <location>
        <begin position="38"/>
        <end position="57"/>
    </location>
</feature>
<dbReference type="GO" id="GO:0016887">
    <property type="term" value="F:ATP hydrolysis activity"/>
    <property type="evidence" value="ECO:0007669"/>
    <property type="project" value="InterPro"/>
</dbReference>
<organism evidence="6 7">
    <name type="scientific">Actinoplanes lobatus</name>
    <dbReference type="NCBI Taxonomy" id="113568"/>
    <lineage>
        <taxon>Bacteria</taxon>
        <taxon>Bacillati</taxon>
        <taxon>Actinomycetota</taxon>
        <taxon>Actinomycetes</taxon>
        <taxon>Micromonosporales</taxon>
        <taxon>Micromonosporaceae</taxon>
        <taxon>Actinoplanes</taxon>
    </lineage>
</organism>
<sequence>MDDETELRARLAGADSVVAGLVLAAFHGDEELDATLATGTAPQPLTRDGDAEPGEMESPDVFLESIEVAGFRGVGRAATLELRPRPGLTLVIGRNGSGKSSFAEAAELALTDDSMRWAGRPVVFREGWRNLHHDGDTEIAVRLRLGGDHPPVTIRRHWDAAAKNPEDAARQPVVAPAWLGKVGLYRPFLSARDLERVITAKPAELYDALAPILGLGPLAAADTRLQARRKEREDRVKAVKAGFSQLKVQLAEVDDDRAGQALKALGSRAGTADLTTLTRLAAGDGEGTDAALAAVARRLLDDDLPDLASTLDSLVVAQEDANRLGGSESVTAGRTADLLRRALDHHAAEGDQRCPVCRTGNLDAVWRAEAEAAAVRLEAAAAESRSATGRVEAARRAVEENLALVRRELSRAGNALAGVLPEPVERLREVLSELPGTAAGVAAVRVAWERVVTAYAELVEAVTRWLVRRQNVWQEPAAALRRWLAAAEVVQTEARELSRLVAARAALGAALDGIRSERLAAFVGQSEHIWRRLRQESNVELREMRMEGANTQRRVRFPVTVDGSEANALAVMSQGELHALGLSVFLPRAAAEASPYRFVIVDDPVQSMDPAKVDGLAEVLGEIAKNRQVVVFTHDDRLPEAIRRLGLEATVWEVSRRARSVVDLRMADDPADRYLADAFALAAAQSLPEDARYPVVAGFCRSALEAASMDAYRARRYREGATHRQVERKLAAANTAHQRLTLTLLGDLKRGDELYPYLDQTYGSWAADTLRAVAEGAHGTRRASMTTLVKNTSDLVERLR</sequence>
<name>A0A7W7MM81_9ACTN</name>
<keyword evidence="6" id="KW-0547">Nucleotide-binding</keyword>
<evidence type="ECO:0000256" key="4">
    <source>
        <dbReference type="SAM" id="MobiDB-lite"/>
    </source>
</evidence>
<keyword evidence="6" id="KW-0067">ATP-binding</keyword>
<dbReference type="RefSeq" id="WP_188126527.1">
    <property type="nucleotide sequence ID" value="NZ_BOMP01000051.1"/>
</dbReference>
<evidence type="ECO:0000313" key="7">
    <source>
        <dbReference type="Proteomes" id="UP000590511"/>
    </source>
</evidence>
<protein>
    <recommendedName>
        <fullName evidence="3">Nuclease SbcCD subunit C</fullName>
    </recommendedName>
</protein>
<dbReference type="SUPFAM" id="SSF52540">
    <property type="entry name" value="P-loop containing nucleoside triphosphate hydrolases"/>
    <property type="match status" value="1"/>
</dbReference>
<comment type="subunit">
    <text evidence="2">Heterodimer of SbcC and SbcD.</text>
</comment>
<gene>
    <name evidence="6" type="ORF">BJ964_009217</name>
</gene>
<evidence type="ECO:0000256" key="2">
    <source>
        <dbReference type="ARBA" id="ARBA00011322"/>
    </source>
</evidence>
<dbReference type="AlphaFoldDB" id="A0A7W7MM81"/>
<dbReference type="GO" id="GO:0006302">
    <property type="term" value="P:double-strand break repair"/>
    <property type="evidence" value="ECO:0007669"/>
    <property type="project" value="InterPro"/>
</dbReference>
<dbReference type="PANTHER" id="PTHR32114">
    <property type="entry name" value="ABC TRANSPORTER ABCH.3"/>
    <property type="match status" value="1"/>
</dbReference>
<evidence type="ECO:0000259" key="5">
    <source>
        <dbReference type="Pfam" id="PF13476"/>
    </source>
</evidence>
<accession>A0A7W7MM81</accession>
<dbReference type="PANTHER" id="PTHR32114:SF2">
    <property type="entry name" value="ABC TRANSPORTER ABCH.3"/>
    <property type="match status" value="1"/>
</dbReference>
<reference evidence="6 7" key="1">
    <citation type="submission" date="2020-08" db="EMBL/GenBank/DDBJ databases">
        <title>Sequencing the genomes of 1000 actinobacteria strains.</title>
        <authorList>
            <person name="Klenk H.-P."/>
        </authorList>
    </citation>
    <scope>NUCLEOTIDE SEQUENCE [LARGE SCALE GENOMIC DNA]</scope>
    <source>
        <strain evidence="6 7">DSM 43150</strain>
    </source>
</reference>
<dbReference type="InterPro" id="IPR038729">
    <property type="entry name" value="Rad50/SbcC_AAA"/>
</dbReference>